<evidence type="ECO:0000313" key="9">
    <source>
        <dbReference type="EMBL" id="SMP22341.1"/>
    </source>
</evidence>
<dbReference type="InterPro" id="IPR000209">
    <property type="entry name" value="Peptidase_S8/S53_dom"/>
</dbReference>
<feature type="chain" id="PRO_5045266791" evidence="7">
    <location>
        <begin position="21"/>
        <end position="715"/>
    </location>
</feature>
<dbReference type="Proteomes" id="UP001157961">
    <property type="component" value="Unassembled WGS sequence"/>
</dbReference>
<dbReference type="EMBL" id="FXTY01000004">
    <property type="protein sequence ID" value="SMP22341.1"/>
    <property type="molecule type" value="Genomic_DNA"/>
</dbReference>
<dbReference type="PROSITE" id="PS51892">
    <property type="entry name" value="SUBTILASE"/>
    <property type="match status" value="1"/>
</dbReference>
<dbReference type="InterPro" id="IPR034061">
    <property type="entry name" value="Peptidases_S8_Autotransporter"/>
</dbReference>
<dbReference type="InterPro" id="IPR022398">
    <property type="entry name" value="Peptidase_S8_His-AS"/>
</dbReference>
<evidence type="ECO:0000256" key="2">
    <source>
        <dbReference type="ARBA" id="ARBA00022670"/>
    </source>
</evidence>
<reference evidence="9 10" key="1">
    <citation type="submission" date="2017-05" db="EMBL/GenBank/DDBJ databases">
        <authorList>
            <person name="Varghese N."/>
            <person name="Submissions S."/>
        </authorList>
    </citation>
    <scope>NUCLEOTIDE SEQUENCE [LARGE SCALE GENOMIC DNA]</scope>
    <source>
        <strain evidence="9 10">DSM 29734</strain>
    </source>
</reference>
<evidence type="ECO:0000256" key="7">
    <source>
        <dbReference type="SAM" id="SignalP"/>
    </source>
</evidence>
<dbReference type="InterPro" id="IPR015500">
    <property type="entry name" value="Peptidase_S8_subtilisin-rel"/>
</dbReference>
<dbReference type="CDD" id="cd04848">
    <property type="entry name" value="Peptidases_S8_Autotransporter_serine_protease_like"/>
    <property type="match status" value="1"/>
</dbReference>
<keyword evidence="10" id="KW-1185">Reference proteome</keyword>
<dbReference type="SUPFAM" id="SSF52743">
    <property type="entry name" value="Subtilisin-like"/>
    <property type="match status" value="1"/>
</dbReference>
<proteinExistence type="inferred from homology"/>
<evidence type="ECO:0000256" key="5">
    <source>
        <dbReference type="ARBA" id="ARBA00022825"/>
    </source>
</evidence>
<comment type="caution">
    <text evidence="9">The sequence shown here is derived from an EMBL/GenBank/DDBJ whole genome shotgun (WGS) entry which is preliminary data.</text>
</comment>
<comment type="similarity">
    <text evidence="1 6">Belongs to the peptidase S8 family.</text>
</comment>
<feature type="active site" description="Charge relay system" evidence="6">
    <location>
        <position position="157"/>
    </location>
</feature>
<evidence type="ECO:0000313" key="10">
    <source>
        <dbReference type="Proteomes" id="UP001157961"/>
    </source>
</evidence>
<accession>A0ABY1NZX1</accession>
<dbReference type="InterPro" id="IPR036852">
    <property type="entry name" value="Peptidase_S8/S53_dom_sf"/>
</dbReference>
<dbReference type="PROSITE" id="PS00137">
    <property type="entry name" value="SUBTILASE_HIS"/>
    <property type="match status" value="1"/>
</dbReference>
<dbReference type="PROSITE" id="PS00138">
    <property type="entry name" value="SUBTILASE_SER"/>
    <property type="match status" value="1"/>
</dbReference>
<keyword evidence="2 6" id="KW-0645">Protease</keyword>
<name>A0ABY1NZX1_9RHOB</name>
<sequence length="715" mass="74875">MNWRAKRLSTAMILISGLVAGCGGEDTPAVKDTGTDKSGSSLPKTDNQVLLASFLSSLDSVRSRANRLLSDDVRYRVQAAAGDQFVDRNNNRRFDSSTDTRLLGNPIEHSGIHYAHAAGLTGAGQVIAFSDSGFRPGHEAFSGKTVTMGSGVSQDNHGTFVASIATGMSDDMIGVAPNANAIFGSFDSYSQLAETANAATRAGAVALNNSWGYSGMNATRSDYNFIFGSTSGRNYLNALRTYADDGIVVFSVSNDHSETNVGLMAGLPVLEPSLEQSWLAVVNGVPQMNGDDVVSAERVSAGCGEAAAWCISANGSWTGATASSNSSYSFGTGTSYAAPTVSGALALLAEAFPDMTHQDLRIRLLASADNEFDGFRQAGSVELVSGFDHAYSAEWGHGFLDVAAALLPIGQTTVTTSNGTVVNTNEPLAVAGSASGDAVARSLRNVEIVGKDTLSASFLIDAGQMVAHRPAAPMFAAHDALNFDRYRAPEFGSASFFGTRAGLPMQLLDSEYDLSIYRSRSGGSDRFGLGLRRTFDLGGASLQIGGGLGEDTMDLLSDWNGGTDASLMSMDMALSADVSDNAQIEFALGYALGQEASGLGQSADVLLNGGAVTYAHQNAFSHNDRFSLSLSMPAAVSSGSTSVALPMVNDAGAITHQNVPIDLAPSDREVRLTLSYERPLTRRTNLGLSLAHAINRGHIPGARETAVMFGLRTRF</sequence>
<feature type="active site" description="Charge relay system" evidence="6">
    <location>
        <position position="131"/>
    </location>
</feature>
<keyword evidence="3 7" id="KW-0732">Signal</keyword>
<dbReference type="PANTHER" id="PTHR43399">
    <property type="entry name" value="SUBTILISIN-RELATED"/>
    <property type="match status" value="1"/>
</dbReference>
<feature type="domain" description="Peptidase S8/S53" evidence="8">
    <location>
        <begin position="122"/>
        <end position="371"/>
    </location>
</feature>
<dbReference type="PROSITE" id="PS51257">
    <property type="entry name" value="PROKAR_LIPOPROTEIN"/>
    <property type="match status" value="1"/>
</dbReference>
<dbReference type="RefSeq" id="WP_283426129.1">
    <property type="nucleotide sequence ID" value="NZ_FXTY01000004.1"/>
</dbReference>
<evidence type="ECO:0000259" key="8">
    <source>
        <dbReference type="Pfam" id="PF00082"/>
    </source>
</evidence>
<dbReference type="InterPro" id="IPR023828">
    <property type="entry name" value="Peptidase_S8_Ser-AS"/>
</dbReference>
<organism evidence="9 10">
    <name type="scientific">Shimia sagamensis</name>
    <dbReference type="NCBI Taxonomy" id="1566352"/>
    <lineage>
        <taxon>Bacteria</taxon>
        <taxon>Pseudomonadati</taxon>
        <taxon>Pseudomonadota</taxon>
        <taxon>Alphaproteobacteria</taxon>
        <taxon>Rhodobacterales</taxon>
        <taxon>Roseobacteraceae</taxon>
    </lineage>
</organism>
<gene>
    <name evidence="9" type="ORF">SAMN06265373_104164</name>
</gene>
<dbReference type="PANTHER" id="PTHR43399:SF4">
    <property type="entry name" value="CELL WALL-ASSOCIATED PROTEASE"/>
    <property type="match status" value="1"/>
</dbReference>
<evidence type="ECO:0000256" key="3">
    <source>
        <dbReference type="ARBA" id="ARBA00022729"/>
    </source>
</evidence>
<evidence type="ECO:0000256" key="6">
    <source>
        <dbReference type="PROSITE-ProRule" id="PRU01240"/>
    </source>
</evidence>
<dbReference type="PRINTS" id="PR00723">
    <property type="entry name" value="SUBTILISIN"/>
</dbReference>
<feature type="signal peptide" evidence="7">
    <location>
        <begin position="1"/>
        <end position="20"/>
    </location>
</feature>
<dbReference type="InterPro" id="IPR051048">
    <property type="entry name" value="Peptidase_S8/S53_subtilisin"/>
</dbReference>
<evidence type="ECO:0000256" key="1">
    <source>
        <dbReference type="ARBA" id="ARBA00011073"/>
    </source>
</evidence>
<keyword evidence="5 6" id="KW-0720">Serine protease</keyword>
<feature type="active site" description="Charge relay system" evidence="6">
    <location>
        <position position="335"/>
    </location>
</feature>
<dbReference type="Gene3D" id="3.40.50.200">
    <property type="entry name" value="Peptidase S8/S53 domain"/>
    <property type="match status" value="1"/>
</dbReference>
<keyword evidence="4 6" id="KW-0378">Hydrolase</keyword>
<evidence type="ECO:0000256" key="4">
    <source>
        <dbReference type="ARBA" id="ARBA00022801"/>
    </source>
</evidence>
<dbReference type="Pfam" id="PF00082">
    <property type="entry name" value="Peptidase_S8"/>
    <property type="match status" value="1"/>
</dbReference>
<protein>
    <submittedName>
        <fullName evidence="9">Subtilase family protein</fullName>
    </submittedName>
</protein>